<reference evidence="3 4" key="1">
    <citation type="submission" date="2018-09" db="EMBL/GenBank/DDBJ databases">
        <title>Mesorhizobium carmichaelinearum sp. nov. isolated from Carmichaelinea spp. root nodules in New Zealand.</title>
        <authorList>
            <person name="De Meyer S.E."/>
        </authorList>
    </citation>
    <scope>NUCLEOTIDE SEQUENCE [LARGE SCALE GENOMIC DNA]</scope>
    <source>
        <strain evidence="3 4">ICMP19557</strain>
    </source>
</reference>
<dbReference type="Proteomes" id="UP000272706">
    <property type="component" value="Unassembled WGS sequence"/>
</dbReference>
<evidence type="ECO:0000256" key="1">
    <source>
        <dbReference type="ARBA" id="ARBA00008270"/>
    </source>
</evidence>
<evidence type="ECO:0000313" key="4">
    <source>
        <dbReference type="Proteomes" id="UP000272706"/>
    </source>
</evidence>
<dbReference type="GO" id="GO:0016853">
    <property type="term" value="F:isomerase activity"/>
    <property type="evidence" value="ECO:0007669"/>
    <property type="project" value="UniProtKB-KW"/>
</dbReference>
<organism evidence="3 4">
    <name type="scientific">Mesorhizobium waimense</name>
    <dbReference type="NCBI Taxonomy" id="1300307"/>
    <lineage>
        <taxon>Bacteria</taxon>
        <taxon>Pseudomonadati</taxon>
        <taxon>Pseudomonadota</taxon>
        <taxon>Alphaproteobacteria</taxon>
        <taxon>Hyphomicrobiales</taxon>
        <taxon>Phyllobacteriaceae</taxon>
        <taxon>Mesorhizobium</taxon>
    </lineage>
</organism>
<sequence>CIPRSHPQPNQIISVIQHHSEPNSASIPSRRHLYAVLNRHRHAESAKAHFVSRYFAPGAGIPEDPVTGSIHATLVPYWAKRLGCDKLLTYQASARGGWLVCELTKDRVFLSGNAVTFMEAEISIPNAA</sequence>
<dbReference type="Gene3D" id="3.10.310.10">
    <property type="entry name" value="Diaminopimelate Epimerase, Chain A, domain 1"/>
    <property type="match status" value="1"/>
</dbReference>
<dbReference type="OrthoDB" id="9788221at2"/>
<keyword evidence="2" id="KW-0413">Isomerase</keyword>
<keyword evidence="4" id="KW-1185">Reference proteome</keyword>
<dbReference type="RefSeq" id="WP_147377855.1">
    <property type="nucleotide sequence ID" value="NZ_QZWZ01000234.1"/>
</dbReference>
<dbReference type="PANTHER" id="PTHR13774">
    <property type="entry name" value="PHENAZINE BIOSYNTHESIS PROTEIN"/>
    <property type="match status" value="1"/>
</dbReference>
<gene>
    <name evidence="3" type="ORF">D3227_40785</name>
</gene>
<dbReference type="PANTHER" id="PTHR13774:SF17">
    <property type="entry name" value="PHENAZINE BIOSYNTHESIS-LIKE DOMAIN-CONTAINING PROTEIN"/>
    <property type="match status" value="1"/>
</dbReference>
<evidence type="ECO:0000256" key="2">
    <source>
        <dbReference type="ARBA" id="ARBA00023235"/>
    </source>
</evidence>
<dbReference type="AlphaFoldDB" id="A0A3A5JL19"/>
<comment type="caution">
    <text evidence="3">The sequence shown here is derived from an EMBL/GenBank/DDBJ whole genome shotgun (WGS) entry which is preliminary data.</text>
</comment>
<dbReference type="Pfam" id="PF02567">
    <property type="entry name" value="PhzC-PhzF"/>
    <property type="match status" value="1"/>
</dbReference>
<dbReference type="EMBL" id="QZWZ01000234">
    <property type="protein sequence ID" value="RJT16849.1"/>
    <property type="molecule type" value="Genomic_DNA"/>
</dbReference>
<dbReference type="SUPFAM" id="SSF54506">
    <property type="entry name" value="Diaminopimelate epimerase-like"/>
    <property type="match status" value="1"/>
</dbReference>
<dbReference type="InterPro" id="IPR003719">
    <property type="entry name" value="Phenazine_PhzF-like"/>
</dbReference>
<dbReference type="GO" id="GO:0005737">
    <property type="term" value="C:cytoplasm"/>
    <property type="evidence" value="ECO:0007669"/>
    <property type="project" value="TreeGrafter"/>
</dbReference>
<comment type="similarity">
    <text evidence="1">Belongs to the PhzF family.</text>
</comment>
<accession>A0A3A5JL19</accession>
<protein>
    <submittedName>
        <fullName evidence="3">PhzF family phenazine biosynthesis protein</fullName>
    </submittedName>
</protein>
<name>A0A3A5JL19_9HYPH</name>
<evidence type="ECO:0000313" key="3">
    <source>
        <dbReference type="EMBL" id="RJT16849.1"/>
    </source>
</evidence>
<feature type="non-terminal residue" evidence="3">
    <location>
        <position position="1"/>
    </location>
</feature>
<proteinExistence type="inferred from homology"/>